<evidence type="ECO:0000256" key="3">
    <source>
        <dbReference type="ARBA" id="ARBA00022630"/>
    </source>
</evidence>
<evidence type="ECO:0000313" key="10">
    <source>
        <dbReference type="Proteomes" id="UP000298588"/>
    </source>
</evidence>
<dbReference type="GO" id="GO:0050660">
    <property type="term" value="F:flavin adenine dinucleotide binding"/>
    <property type="evidence" value="ECO:0007669"/>
    <property type="project" value="InterPro"/>
</dbReference>
<accession>A0A4D7QBE3</accession>
<dbReference type="Proteomes" id="UP000298588">
    <property type="component" value="Chromosome"/>
</dbReference>
<dbReference type="InterPro" id="IPR012132">
    <property type="entry name" value="GMC_OxRdtase"/>
</dbReference>
<evidence type="ECO:0000256" key="1">
    <source>
        <dbReference type="ARBA" id="ARBA00001974"/>
    </source>
</evidence>
<organism evidence="9 10">
    <name type="scientific">Phreatobacter aquaticus</name>
    <dbReference type="NCBI Taxonomy" id="2570229"/>
    <lineage>
        <taxon>Bacteria</taxon>
        <taxon>Pseudomonadati</taxon>
        <taxon>Pseudomonadota</taxon>
        <taxon>Alphaproteobacteria</taxon>
        <taxon>Hyphomicrobiales</taxon>
        <taxon>Phreatobacteraceae</taxon>
        <taxon>Phreatobacter</taxon>
    </lineage>
</organism>
<dbReference type="PANTHER" id="PTHR11552">
    <property type="entry name" value="GLUCOSE-METHANOL-CHOLINE GMC OXIDOREDUCTASE"/>
    <property type="match status" value="1"/>
</dbReference>
<comment type="similarity">
    <text evidence="2 6">Belongs to the GMC oxidoreductase family.</text>
</comment>
<reference evidence="9 10" key="1">
    <citation type="submission" date="2019-04" db="EMBL/GenBank/DDBJ databases">
        <title>Phreatobacter aquaticus sp. nov.</title>
        <authorList>
            <person name="Choi A."/>
            <person name="Baek K."/>
        </authorList>
    </citation>
    <scope>NUCLEOTIDE SEQUENCE [LARGE SCALE GENOMIC DNA]</scope>
    <source>
        <strain evidence="9 10">NMCR1094</strain>
    </source>
</reference>
<dbReference type="KEGG" id="paqt:E8L99_01115"/>
<dbReference type="InterPro" id="IPR036188">
    <property type="entry name" value="FAD/NAD-bd_sf"/>
</dbReference>
<dbReference type="PROSITE" id="PS00623">
    <property type="entry name" value="GMC_OXRED_1"/>
    <property type="match status" value="1"/>
</dbReference>
<dbReference type="AlphaFoldDB" id="A0A4D7QBE3"/>
<feature type="domain" description="Glucose-methanol-choline oxidoreductase N-terminal" evidence="8">
    <location>
        <begin position="260"/>
        <end position="274"/>
    </location>
</feature>
<dbReference type="OrthoDB" id="9785276at2"/>
<dbReference type="Gene3D" id="3.30.410.40">
    <property type="match status" value="1"/>
</dbReference>
<proteinExistence type="inferred from homology"/>
<sequence>MYDVIVVGGGSAGAAVAARLSEDKGRRVLLLEAGLDWRADEAPWEIRTPNPIPIIHRREFQEKWQWPDLHTRRVAGQPQRFYWRGKGLGGSSMMNGQIAIRGVADAFDEWASLGCTGWSASEIMPLFSVIEDDLAFGDRPGHGKGGPLPVYRAPLETWGPVDKGLRGAALGSGYAWCDDLNGPDGEGVACYPINSRDLRRITTNEGYLEPARSRANLEIRGHALVERVVIRDGKAAGVIVRTEGLGISELSAREIVLCGGAIHSPAILLRSGIGPAAELAAMGIAVERDLPVGRHYFDHPLFRATVELREDLRPTDPDTRHTNSCVTYSSGLANGGKRDMILIGFNHRGVENPARSGAIGAGLFNAFSRGTLKLASPDAAIDPVVEENMLADPLDMERMVDAVKRLAVLAVHPALAGIATSIRMGDTDLTMPQAAALPVAELEAVLRQETGDIQHAAGSCRMSGFGDADGVVNPDGTVKGIGALRVADASIMPSDCRANTHLTTVVIGEKIAGLMRAAS</sequence>
<dbReference type="SUPFAM" id="SSF54373">
    <property type="entry name" value="FAD-linked reductases, C-terminal domain"/>
    <property type="match status" value="1"/>
</dbReference>
<protein>
    <submittedName>
        <fullName evidence="9">GMC family oxidoreductase</fullName>
    </submittedName>
</protein>
<feature type="binding site" evidence="5">
    <location>
        <position position="225"/>
    </location>
    <ligand>
        <name>FAD</name>
        <dbReference type="ChEBI" id="CHEBI:57692"/>
    </ligand>
</feature>
<dbReference type="Pfam" id="PF05199">
    <property type="entry name" value="GMC_oxred_C"/>
    <property type="match status" value="1"/>
</dbReference>
<dbReference type="GO" id="GO:0016614">
    <property type="term" value="F:oxidoreductase activity, acting on CH-OH group of donors"/>
    <property type="evidence" value="ECO:0007669"/>
    <property type="project" value="InterPro"/>
</dbReference>
<dbReference type="PROSITE" id="PS00624">
    <property type="entry name" value="GMC_OXRED_2"/>
    <property type="match status" value="1"/>
</dbReference>
<dbReference type="RefSeq" id="WP_137097823.1">
    <property type="nucleotide sequence ID" value="NZ_CP039865.1"/>
</dbReference>
<keyword evidence="3 6" id="KW-0285">Flavoprotein</keyword>
<dbReference type="InterPro" id="IPR007867">
    <property type="entry name" value="GMC_OxRtase_C"/>
</dbReference>
<evidence type="ECO:0000259" key="7">
    <source>
        <dbReference type="PROSITE" id="PS00623"/>
    </source>
</evidence>
<dbReference type="Pfam" id="PF00732">
    <property type="entry name" value="GMC_oxred_N"/>
    <property type="match status" value="1"/>
</dbReference>
<evidence type="ECO:0000256" key="5">
    <source>
        <dbReference type="PIRSR" id="PIRSR000137-2"/>
    </source>
</evidence>
<dbReference type="InterPro" id="IPR000172">
    <property type="entry name" value="GMC_OxRdtase_N"/>
</dbReference>
<evidence type="ECO:0000259" key="8">
    <source>
        <dbReference type="PROSITE" id="PS00624"/>
    </source>
</evidence>
<evidence type="ECO:0000256" key="2">
    <source>
        <dbReference type="ARBA" id="ARBA00010790"/>
    </source>
</evidence>
<evidence type="ECO:0000256" key="4">
    <source>
        <dbReference type="ARBA" id="ARBA00022827"/>
    </source>
</evidence>
<keyword evidence="4 5" id="KW-0274">FAD</keyword>
<evidence type="ECO:0000256" key="6">
    <source>
        <dbReference type="RuleBase" id="RU003968"/>
    </source>
</evidence>
<keyword evidence="10" id="KW-1185">Reference proteome</keyword>
<dbReference type="PANTHER" id="PTHR11552:SF147">
    <property type="entry name" value="CHOLINE DEHYDROGENASE, MITOCHONDRIAL"/>
    <property type="match status" value="1"/>
</dbReference>
<dbReference type="SUPFAM" id="SSF51905">
    <property type="entry name" value="FAD/NAD(P)-binding domain"/>
    <property type="match status" value="1"/>
</dbReference>
<comment type="cofactor">
    <cofactor evidence="1 5">
        <name>FAD</name>
        <dbReference type="ChEBI" id="CHEBI:57692"/>
    </cofactor>
</comment>
<name>A0A4D7QBE3_9HYPH</name>
<gene>
    <name evidence="9" type="ORF">E8L99_01115</name>
</gene>
<feature type="domain" description="Glucose-methanol-choline oxidoreductase N-terminal" evidence="7">
    <location>
        <begin position="85"/>
        <end position="108"/>
    </location>
</feature>
<dbReference type="Gene3D" id="3.50.50.60">
    <property type="entry name" value="FAD/NAD(P)-binding domain"/>
    <property type="match status" value="1"/>
</dbReference>
<dbReference type="PIRSF" id="PIRSF000137">
    <property type="entry name" value="Alcohol_oxidase"/>
    <property type="match status" value="1"/>
</dbReference>
<evidence type="ECO:0000313" key="9">
    <source>
        <dbReference type="EMBL" id="QCK84488.1"/>
    </source>
</evidence>
<dbReference type="EMBL" id="CP039865">
    <property type="protein sequence ID" value="QCK84488.1"/>
    <property type="molecule type" value="Genomic_DNA"/>
</dbReference>